<dbReference type="PANTHER" id="PTHR43685">
    <property type="entry name" value="GLYCOSYLTRANSFERASE"/>
    <property type="match status" value="1"/>
</dbReference>
<dbReference type="PANTHER" id="PTHR43685:SF2">
    <property type="entry name" value="GLYCOSYLTRANSFERASE 2-LIKE DOMAIN-CONTAINING PROTEIN"/>
    <property type="match status" value="1"/>
</dbReference>
<reference evidence="2 3" key="1">
    <citation type="submission" date="2021-12" db="EMBL/GenBank/DDBJ databases">
        <title>Genome sequence of Kibdelosporangium philippinense ATCC 49844.</title>
        <authorList>
            <person name="Fedorov E.A."/>
            <person name="Omeragic M."/>
            <person name="Shalygina K.F."/>
            <person name="Maclea K.S."/>
        </authorList>
    </citation>
    <scope>NUCLEOTIDE SEQUENCE [LARGE SCALE GENOMIC DNA]</scope>
    <source>
        <strain evidence="2 3">ATCC 49844</strain>
    </source>
</reference>
<evidence type="ECO:0000313" key="3">
    <source>
        <dbReference type="Proteomes" id="UP001521150"/>
    </source>
</evidence>
<comment type="caution">
    <text evidence="2">The sequence shown here is derived from an EMBL/GenBank/DDBJ whole genome shotgun (WGS) entry which is preliminary data.</text>
</comment>
<evidence type="ECO:0000259" key="1">
    <source>
        <dbReference type="Pfam" id="PF00535"/>
    </source>
</evidence>
<dbReference type="Pfam" id="PF00535">
    <property type="entry name" value="Glycos_transf_2"/>
    <property type="match status" value="1"/>
</dbReference>
<accession>A0ABS8ZZI9</accession>
<gene>
    <name evidence="2" type="ORF">LWC34_54585</name>
</gene>
<dbReference type="SUPFAM" id="SSF53448">
    <property type="entry name" value="Nucleotide-diphospho-sugar transferases"/>
    <property type="match status" value="1"/>
</dbReference>
<dbReference type="CDD" id="cd00761">
    <property type="entry name" value="Glyco_tranf_GTA_type"/>
    <property type="match status" value="1"/>
</dbReference>
<protein>
    <submittedName>
        <fullName evidence="2">Glycosyltransferase family 2 protein</fullName>
    </submittedName>
</protein>
<dbReference type="InterPro" id="IPR029044">
    <property type="entry name" value="Nucleotide-diphossugar_trans"/>
</dbReference>
<dbReference type="RefSeq" id="WP_233734545.1">
    <property type="nucleotide sequence ID" value="NZ_JAJVCN010000005.1"/>
</dbReference>
<sequence>MDEPLVSIFIRVRDEAIALRNVLENLQRQVLDGPVEIVVLDNESVDGSAQVALEAGARVFTFPRELFGYGRALNLGVHLCRGKIMVMLSAHSVPQGQDWLSELVRPIRDNPSIGAAFCRQIPPSRVSRLELRRFACFPTSDAVVDRKQFIDKCHDGSDPYELALFSNSACAIRRDVAANHPFRDLLYAEDRAFVVDYVMAGGAVAYVNDAVVSYRRNMTWKSAYRVGYRAQVSKRLVRELAATYTGSRFRSAKDTLDRLARAVLVLAGLLVRVVMSAREPRDLRRQSVVHALRSTGATLGLAKGTIQWRRHIGTLSCDTRQLDEALRHCVALHSEEAGSGSPC</sequence>
<organism evidence="2 3">
    <name type="scientific">Kibdelosporangium philippinense</name>
    <dbReference type="NCBI Taxonomy" id="211113"/>
    <lineage>
        <taxon>Bacteria</taxon>
        <taxon>Bacillati</taxon>
        <taxon>Actinomycetota</taxon>
        <taxon>Actinomycetes</taxon>
        <taxon>Pseudonocardiales</taxon>
        <taxon>Pseudonocardiaceae</taxon>
        <taxon>Kibdelosporangium</taxon>
    </lineage>
</organism>
<dbReference type="Gene3D" id="3.90.550.10">
    <property type="entry name" value="Spore Coat Polysaccharide Biosynthesis Protein SpsA, Chain A"/>
    <property type="match status" value="1"/>
</dbReference>
<feature type="domain" description="Glycosyltransferase 2-like" evidence="1">
    <location>
        <begin position="7"/>
        <end position="175"/>
    </location>
</feature>
<proteinExistence type="predicted"/>
<dbReference type="InterPro" id="IPR050834">
    <property type="entry name" value="Glycosyltransf_2"/>
</dbReference>
<dbReference type="Proteomes" id="UP001521150">
    <property type="component" value="Unassembled WGS sequence"/>
</dbReference>
<dbReference type="EMBL" id="JAJVCN010000005">
    <property type="protein sequence ID" value="MCE7011787.1"/>
    <property type="molecule type" value="Genomic_DNA"/>
</dbReference>
<keyword evidence="3" id="KW-1185">Reference proteome</keyword>
<dbReference type="InterPro" id="IPR001173">
    <property type="entry name" value="Glyco_trans_2-like"/>
</dbReference>
<name>A0ABS8ZZI9_9PSEU</name>
<evidence type="ECO:0000313" key="2">
    <source>
        <dbReference type="EMBL" id="MCE7011787.1"/>
    </source>
</evidence>